<dbReference type="InterPro" id="IPR052772">
    <property type="entry name" value="Endo/PolyKinase_Domain-Protein"/>
</dbReference>
<dbReference type="OrthoDB" id="3231855at2759"/>
<gene>
    <name evidence="2" type="ORF">CPB84DRAFT_1835897</name>
</gene>
<evidence type="ECO:0000313" key="3">
    <source>
        <dbReference type="Proteomes" id="UP000724874"/>
    </source>
</evidence>
<sequence>MWQRGNSKSREFQELARQEALNAARVMVQEKRINSQKHDTIDLHGTTVAEALVIVKEIIKDESSAINNGKPLKIITGRGSHSQGQISILKPAIRKALVEDGWVVGSWDAGLIVHHKRT</sequence>
<dbReference type="SUPFAM" id="SSF160443">
    <property type="entry name" value="SMR domain-like"/>
    <property type="match status" value="1"/>
</dbReference>
<dbReference type="AlphaFoldDB" id="A0A9P5NP19"/>
<comment type="caution">
    <text evidence="2">The sequence shown here is derived from an EMBL/GenBank/DDBJ whole genome shotgun (WGS) entry which is preliminary data.</text>
</comment>
<proteinExistence type="predicted"/>
<dbReference type="PANTHER" id="PTHR46535">
    <property type="entry name" value="NEDD4-BINDING PROTEIN 2"/>
    <property type="match status" value="1"/>
</dbReference>
<feature type="domain" description="Smr" evidence="1">
    <location>
        <begin position="41"/>
        <end position="118"/>
    </location>
</feature>
<name>A0A9P5NP19_GYMJU</name>
<dbReference type="GO" id="GO:0004519">
    <property type="term" value="F:endonuclease activity"/>
    <property type="evidence" value="ECO:0007669"/>
    <property type="project" value="TreeGrafter"/>
</dbReference>
<dbReference type="InterPro" id="IPR002625">
    <property type="entry name" value="Smr_dom"/>
</dbReference>
<organism evidence="2 3">
    <name type="scientific">Gymnopilus junonius</name>
    <name type="common">Spectacular rustgill mushroom</name>
    <name type="synonym">Gymnopilus spectabilis subsp. junonius</name>
    <dbReference type="NCBI Taxonomy" id="109634"/>
    <lineage>
        <taxon>Eukaryota</taxon>
        <taxon>Fungi</taxon>
        <taxon>Dikarya</taxon>
        <taxon>Basidiomycota</taxon>
        <taxon>Agaricomycotina</taxon>
        <taxon>Agaricomycetes</taxon>
        <taxon>Agaricomycetidae</taxon>
        <taxon>Agaricales</taxon>
        <taxon>Agaricineae</taxon>
        <taxon>Hymenogastraceae</taxon>
        <taxon>Gymnopilus</taxon>
    </lineage>
</organism>
<dbReference type="Gene3D" id="3.30.1370.110">
    <property type="match status" value="1"/>
</dbReference>
<evidence type="ECO:0000313" key="2">
    <source>
        <dbReference type="EMBL" id="KAF8903521.1"/>
    </source>
</evidence>
<protein>
    <recommendedName>
        <fullName evidence="1">Smr domain-containing protein</fullName>
    </recommendedName>
</protein>
<dbReference type="Pfam" id="PF01713">
    <property type="entry name" value="Smr"/>
    <property type="match status" value="1"/>
</dbReference>
<evidence type="ECO:0000259" key="1">
    <source>
        <dbReference type="PROSITE" id="PS50828"/>
    </source>
</evidence>
<keyword evidence="3" id="KW-1185">Reference proteome</keyword>
<accession>A0A9P5NP19</accession>
<dbReference type="InterPro" id="IPR036063">
    <property type="entry name" value="Smr_dom_sf"/>
</dbReference>
<dbReference type="Proteomes" id="UP000724874">
    <property type="component" value="Unassembled WGS sequence"/>
</dbReference>
<dbReference type="GO" id="GO:0005634">
    <property type="term" value="C:nucleus"/>
    <property type="evidence" value="ECO:0007669"/>
    <property type="project" value="TreeGrafter"/>
</dbReference>
<dbReference type="EMBL" id="JADNYJ010000030">
    <property type="protein sequence ID" value="KAF8903521.1"/>
    <property type="molecule type" value="Genomic_DNA"/>
</dbReference>
<dbReference type="PANTHER" id="PTHR46535:SF1">
    <property type="entry name" value="NEDD4-BINDING PROTEIN 2"/>
    <property type="match status" value="1"/>
</dbReference>
<reference evidence="2" key="1">
    <citation type="submission" date="2020-11" db="EMBL/GenBank/DDBJ databases">
        <authorList>
            <consortium name="DOE Joint Genome Institute"/>
            <person name="Ahrendt S."/>
            <person name="Riley R."/>
            <person name="Andreopoulos W."/>
            <person name="LaButti K."/>
            <person name="Pangilinan J."/>
            <person name="Ruiz-duenas F.J."/>
            <person name="Barrasa J.M."/>
            <person name="Sanchez-Garcia M."/>
            <person name="Camarero S."/>
            <person name="Miyauchi S."/>
            <person name="Serrano A."/>
            <person name="Linde D."/>
            <person name="Babiker R."/>
            <person name="Drula E."/>
            <person name="Ayuso-Fernandez I."/>
            <person name="Pacheco R."/>
            <person name="Padilla G."/>
            <person name="Ferreira P."/>
            <person name="Barriuso J."/>
            <person name="Kellner H."/>
            <person name="Castanera R."/>
            <person name="Alfaro M."/>
            <person name="Ramirez L."/>
            <person name="Pisabarro A.G."/>
            <person name="Kuo A."/>
            <person name="Tritt A."/>
            <person name="Lipzen A."/>
            <person name="He G."/>
            <person name="Yan M."/>
            <person name="Ng V."/>
            <person name="Cullen D."/>
            <person name="Martin F."/>
            <person name="Rosso M.-N."/>
            <person name="Henrissat B."/>
            <person name="Hibbett D."/>
            <person name="Martinez A.T."/>
            <person name="Grigoriev I.V."/>
        </authorList>
    </citation>
    <scope>NUCLEOTIDE SEQUENCE</scope>
    <source>
        <strain evidence="2">AH 44721</strain>
    </source>
</reference>
<dbReference type="PROSITE" id="PS50828">
    <property type="entry name" value="SMR"/>
    <property type="match status" value="1"/>
</dbReference>
<dbReference type="SMART" id="SM00463">
    <property type="entry name" value="SMR"/>
    <property type="match status" value="1"/>
</dbReference>